<comment type="caution">
    <text evidence="2">The sequence shown here is derived from an EMBL/GenBank/DDBJ whole genome shotgun (WGS) entry which is preliminary data.</text>
</comment>
<feature type="region of interest" description="Disordered" evidence="1">
    <location>
        <begin position="526"/>
        <end position="560"/>
    </location>
</feature>
<feature type="compositionally biased region" description="Polar residues" evidence="1">
    <location>
        <begin position="28"/>
        <end position="38"/>
    </location>
</feature>
<dbReference type="AlphaFoldDB" id="A0A1Y2HYC8"/>
<evidence type="ECO:0000313" key="3">
    <source>
        <dbReference type="Proteomes" id="UP000193411"/>
    </source>
</evidence>
<dbReference type="Proteomes" id="UP000193411">
    <property type="component" value="Unassembled WGS sequence"/>
</dbReference>
<accession>A0A1Y2HYC8</accession>
<keyword evidence="3" id="KW-1185">Reference proteome</keyword>
<evidence type="ECO:0000313" key="2">
    <source>
        <dbReference type="EMBL" id="ORZ38142.1"/>
    </source>
</evidence>
<feature type="region of interest" description="Disordered" evidence="1">
    <location>
        <begin position="386"/>
        <end position="419"/>
    </location>
</feature>
<reference evidence="2 3" key="1">
    <citation type="submission" date="2016-07" db="EMBL/GenBank/DDBJ databases">
        <title>Pervasive Adenine N6-methylation of Active Genes in Fungi.</title>
        <authorList>
            <consortium name="DOE Joint Genome Institute"/>
            <person name="Mondo S.J."/>
            <person name="Dannebaum R.O."/>
            <person name="Kuo R.C."/>
            <person name="Labutti K."/>
            <person name="Haridas S."/>
            <person name="Kuo A."/>
            <person name="Salamov A."/>
            <person name="Ahrendt S.R."/>
            <person name="Lipzen A."/>
            <person name="Sullivan W."/>
            <person name="Andreopoulos W.B."/>
            <person name="Clum A."/>
            <person name="Lindquist E."/>
            <person name="Daum C."/>
            <person name="Ramamoorthy G.K."/>
            <person name="Gryganskyi A."/>
            <person name="Culley D."/>
            <person name="Magnuson J.K."/>
            <person name="James T.Y."/>
            <person name="O'Malley M.A."/>
            <person name="Stajich J.E."/>
            <person name="Spatafora J.W."/>
            <person name="Visel A."/>
            <person name="Grigoriev I.V."/>
        </authorList>
    </citation>
    <scope>NUCLEOTIDE SEQUENCE [LARGE SCALE GENOMIC DNA]</scope>
    <source>
        <strain evidence="2 3">PL171</strain>
    </source>
</reference>
<name>A0A1Y2HYC8_9FUNG</name>
<organism evidence="2 3">
    <name type="scientific">Catenaria anguillulae PL171</name>
    <dbReference type="NCBI Taxonomy" id="765915"/>
    <lineage>
        <taxon>Eukaryota</taxon>
        <taxon>Fungi</taxon>
        <taxon>Fungi incertae sedis</taxon>
        <taxon>Blastocladiomycota</taxon>
        <taxon>Blastocladiomycetes</taxon>
        <taxon>Blastocladiales</taxon>
        <taxon>Catenariaceae</taxon>
        <taxon>Catenaria</taxon>
    </lineage>
</organism>
<protein>
    <submittedName>
        <fullName evidence="2">Uncharacterized protein</fullName>
    </submittedName>
</protein>
<feature type="region of interest" description="Disordered" evidence="1">
    <location>
        <begin position="1"/>
        <end position="40"/>
    </location>
</feature>
<proteinExistence type="predicted"/>
<evidence type="ECO:0000256" key="1">
    <source>
        <dbReference type="SAM" id="MobiDB-lite"/>
    </source>
</evidence>
<dbReference type="EMBL" id="MCFL01000010">
    <property type="protein sequence ID" value="ORZ38142.1"/>
    <property type="molecule type" value="Genomic_DNA"/>
</dbReference>
<sequence length="560" mass="61762">MAHPPPHDGGGGQELDPSAMDMDDASHEQAQGHQSNDGFTVVVHRGRRQKSIMKSGALTGPADDIGNVGRIGELKLGYSVTLPLSLLNGKGPNSNGMRVKEALGVMGVRPMDAYVDKHKVADGRIVHHLIFYVVGTHDEHRRMPDHVLVEGHEPLPMARHVWSETEDGAINFHTAWVGPIGFGTQRVELKESLGRLWKVQSLHEEAARVHGSRFMRVSFESEADMEDALASKPVFVGRNYLSAYRAIADWKSQFEDAARTLTIIVPKDALAVIDRQKFAGKVIRTDNNRGRDFSIVHWLLDNPEDKAHALEFNGHHSLIGLRLRYFGRETKLCGACYSPITCQLIAVNGNGSNANVRVTNSPLGINRGSMGKERRIPACNPGSHLHRQPGAAGAGQGAVAAGQQGNGGGQQQQQREGLAANRGADLTMAGFAEIMRAHSEAKNGVSCNCSRSSRTSTRRRSECGGNKLNKFRFCARRSSISQSWWAKAEFATTWTSMERTTCDWSNRLNEQQQRWPRRSLEFSRIKLRPKRHIPRPSAVPHDQSPEDARQGSLHVGHLST</sequence>
<gene>
    <name evidence="2" type="ORF">BCR44DRAFT_1459407</name>
</gene>